<dbReference type="GO" id="GO:0003677">
    <property type="term" value="F:DNA binding"/>
    <property type="evidence" value="ECO:0007669"/>
    <property type="project" value="UniProtKB-KW"/>
</dbReference>
<dbReference type="OrthoDB" id="9806864at2"/>
<organism evidence="9 10">
    <name type="scientific">Pseudoalteromonas amylolytica</name>
    <dbReference type="NCBI Taxonomy" id="1859457"/>
    <lineage>
        <taxon>Bacteria</taxon>
        <taxon>Pseudomonadati</taxon>
        <taxon>Pseudomonadota</taxon>
        <taxon>Gammaproteobacteria</taxon>
        <taxon>Alteromonadales</taxon>
        <taxon>Pseudoalteromonadaceae</taxon>
        <taxon>Pseudoalteromonas</taxon>
    </lineage>
</organism>
<proteinExistence type="inferred from homology"/>
<evidence type="ECO:0000256" key="2">
    <source>
        <dbReference type="ARBA" id="ARBA00023015"/>
    </source>
</evidence>
<dbReference type="AlphaFoldDB" id="A0A1S1MS84"/>
<dbReference type="InterPro" id="IPR036388">
    <property type="entry name" value="WH-like_DNA-bd_sf"/>
</dbReference>
<dbReference type="RefSeq" id="WP_070986864.1">
    <property type="nucleotide sequence ID" value="NZ_MKJU01000030.1"/>
</dbReference>
<comment type="subcellular location">
    <subcellularLocation>
        <location evidence="1">Cytoplasm</location>
    </subcellularLocation>
</comment>
<comment type="similarity">
    <text evidence="5">Belongs to the SarZ family.</text>
</comment>
<dbReference type="SUPFAM" id="SSF46785">
    <property type="entry name" value="Winged helix' DNA-binding domain"/>
    <property type="match status" value="1"/>
</dbReference>
<evidence type="ECO:0000313" key="10">
    <source>
        <dbReference type="Proteomes" id="UP000179786"/>
    </source>
</evidence>
<feature type="domain" description="HTH marR-type" evidence="8">
    <location>
        <begin position="9"/>
        <end position="140"/>
    </location>
</feature>
<evidence type="ECO:0000256" key="6">
    <source>
        <dbReference type="ARBA" id="ARBA00047188"/>
    </source>
</evidence>
<dbReference type="PANTHER" id="PTHR42756:SF1">
    <property type="entry name" value="TRANSCRIPTIONAL REPRESSOR OF EMRAB OPERON"/>
    <property type="match status" value="1"/>
</dbReference>
<evidence type="ECO:0000313" key="9">
    <source>
        <dbReference type="EMBL" id="OHU88950.1"/>
    </source>
</evidence>
<keyword evidence="2" id="KW-0805">Transcription regulation</keyword>
<sequence>MNDSQLKLENQLCHRLYMAANGIVRSYRPLLEAIDLTYPQYVVMMAMWEHEKLTIASLLEKTAIDGGAMTLILKKMVAKSLLDIVKDEHDKRKKWVTLTAQGLQLKSQALQIPQQIRCCFPSVSTEDLKQLTQLLDKILVDL</sequence>
<dbReference type="Pfam" id="PF22381">
    <property type="entry name" value="Staph_reg_Sar_Rot"/>
    <property type="match status" value="1"/>
</dbReference>
<keyword evidence="3" id="KW-0238">DNA-binding</keyword>
<reference evidence="9 10" key="1">
    <citation type="submission" date="2016-09" db="EMBL/GenBank/DDBJ databases">
        <title>Pseudoalteromonas amylolytica sp. nov., isolated from the surface seawater.</title>
        <authorList>
            <person name="Wu Y.-H."/>
            <person name="Cheng H."/>
            <person name="Jin X.-B."/>
            <person name="Wang C.-S."/>
            <person name="Xu X.-W."/>
        </authorList>
    </citation>
    <scope>NUCLEOTIDE SEQUENCE [LARGE SCALE GENOMIC DNA]</scope>
    <source>
        <strain evidence="9 10">JW1</strain>
    </source>
</reference>
<dbReference type="PANTHER" id="PTHR42756">
    <property type="entry name" value="TRANSCRIPTIONAL REGULATOR, MARR"/>
    <property type="match status" value="1"/>
</dbReference>
<dbReference type="InterPro" id="IPR000835">
    <property type="entry name" value="HTH_MarR-typ"/>
</dbReference>
<comment type="caution">
    <text evidence="9">The sequence shown here is derived from an EMBL/GenBank/DDBJ whole genome shotgun (WGS) entry which is preliminary data.</text>
</comment>
<dbReference type="Gene3D" id="1.10.10.10">
    <property type="entry name" value="Winged helix-like DNA-binding domain superfamily/Winged helix DNA-binding domain"/>
    <property type="match status" value="1"/>
</dbReference>
<dbReference type="EMBL" id="MKJU01000030">
    <property type="protein sequence ID" value="OHU88950.1"/>
    <property type="molecule type" value="Genomic_DNA"/>
</dbReference>
<dbReference type="GO" id="GO:0003700">
    <property type="term" value="F:DNA-binding transcription factor activity"/>
    <property type="evidence" value="ECO:0007669"/>
    <property type="project" value="InterPro"/>
</dbReference>
<keyword evidence="10" id="KW-1185">Reference proteome</keyword>
<dbReference type="Proteomes" id="UP000179786">
    <property type="component" value="Unassembled WGS sequence"/>
</dbReference>
<evidence type="ECO:0000256" key="5">
    <source>
        <dbReference type="ARBA" id="ARBA00046337"/>
    </source>
</evidence>
<accession>A0A1S1MS84</accession>
<protein>
    <recommendedName>
        <fullName evidence="6">HTH-type transcriptional regulator SarZ</fullName>
    </recommendedName>
    <alternativeName>
        <fullName evidence="7">Staphylococcal accessory regulator Z</fullName>
    </alternativeName>
</protein>
<name>A0A1S1MS84_9GAMM</name>
<dbReference type="SMART" id="SM00347">
    <property type="entry name" value="HTH_MARR"/>
    <property type="match status" value="1"/>
</dbReference>
<evidence type="ECO:0000256" key="7">
    <source>
        <dbReference type="ARBA" id="ARBA00047207"/>
    </source>
</evidence>
<evidence type="ECO:0000256" key="4">
    <source>
        <dbReference type="ARBA" id="ARBA00023163"/>
    </source>
</evidence>
<dbReference type="PROSITE" id="PS50995">
    <property type="entry name" value="HTH_MARR_2"/>
    <property type="match status" value="1"/>
</dbReference>
<dbReference type="GO" id="GO:0005737">
    <property type="term" value="C:cytoplasm"/>
    <property type="evidence" value="ECO:0007669"/>
    <property type="project" value="UniProtKB-SubCell"/>
</dbReference>
<gene>
    <name evidence="9" type="ORF">BET10_19265</name>
</gene>
<dbReference type="STRING" id="1859457.BET10_19265"/>
<keyword evidence="4" id="KW-0804">Transcription</keyword>
<evidence type="ECO:0000256" key="1">
    <source>
        <dbReference type="ARBA" id="ARBA00004496"/>
    </source>
</evidence>
<dbReference type="InterPro" id="IPR055166">
    <property type="entry name" value="Transc_reg_Sar_Rot_HTH"/>
</dbReference>
<evidence type="ECO:0000259" key="8">
    <source>
        <dbReference type="PROSITE" id="PS50995"/>
    </source>
</evidence>
<evidence type="ECO:0000256" key="3">
    <source>
        <dbReference type="ARBA" id="ARBA00023125"/>
    </source>
</evidence>
<dbReference type="InterPro" id="IPR036390">
    <property type="entry name" value="WH_DNA-bd_sf"/>
</dbReference>